<reference evidence="2" key="1">
    <citation type="journal article" date="2019" name="bioRxiv">
        <title>The Genome of the Zebra Mussel, Dreissena polymorpha: A Resource for Invasive Species Research.</title>
        <authorList>
            <person name="McCartney M.A."/>
            <person name="Auch B."/>
            <person name="Kono T."/>
            <person name="Mallez S."/>
            <person name="Zhang Y."/>
            <person name="Obille A."/>
            <person name="Becker A."/>
            <person name="Abrahante J.E."/>
            <person name="Garbe J."/>
            <person name="Badalamenti J.P."/>
            <person name="Herman A."/>
            <person name="Mangelson H."/>
            <person name="Liachko I."/>
            <person name="Sullivan S."/>
            <person name="Sone E.D."/>
            <person name="Koren S."/>
            <person name="Silverstein K.A.T."/>
            <person name="Beckman K.B."/>
            <person name="Gohl D.M."/>
        </authorList>
    </citation>
    <scope>NUCLEOTIDE SEQUENCE</scope>
    <source>
        <strain evidence="2">Duluth1</strain>
        <tissue evidence="2">Whole animal</tissue>
    </source>
</reference>
<protein>
    <submittedName>
        <fullName evidence="2">Uncharacterized protein</fullName>
    </submittedName>
</protein>
<feature type="region of interest" description="Disordered" evidence="1">
    <location>
        <begin position="48"/>
        <end position="67"/>
    </location>
</feature>
<accession>A0A9D4JVD8</accession>
<feature type="compositionally biased region" description="Polar residues" evidence="1">
    <location>
        <begin position="53"/>
        <end position="67"/>
    </location>
</feature>
<evidence type="ECO:0000256" key="1">
    <source>
        <dbReference type="SAM" id="MobiDB-lite"/>
    </source>
</evidence>
<reference evidence="2" key="2">
    <citation type="submission" date="2020-11" db="EMBL/GenBank/DDBJ databases">
        <authorList>
            <person name="McCartney M.A."/>
            <person name="Auch B."/>
            <person name="Kono T."/>
            <person name="Mallez S."/>
            <person name="Becker A."/>
            <person name="Gohl D.M."/>
            <person name="Silverstein K.A.T."/>
            <person name="Koren S."/>
            <person name="Bechman K.B."/>
            <person name="Herman A."/>
            <person name="Abrahante J.E."/>
            <person name="Garbe J."/>
        </authorList>
    </citation>
    <scope>NUCLEOTIDE SEQUENCE</scope>
    <source>
        <strain evidence="2">Duluth1</strain>
        <tissue evidence="2">Whole animal</tissue>
    </source>
</reference>
<keyword evidence="3" id="KW-1185">Reference proteome</keyword>
<gene>
    <name evidence="2" type="ORF">DPMN_123651</name>
</gene>
<organism evidence="2 3">
    <name type="scientific">Dreissena polymorpha</name>
    <name type="common">Zebra mussel</name>
    <name type="synonym">Mytilus polymorpha</name>
    <dbReference type="NCBI Taxonomy" id="45954"/>
    <lineage>
        <taxon>Eukaryota</taxon>
        <taxon>Metazoa</taxon>
        <taxon>Spiralia</taxon>
        <taxon>Lophotrochozoa</taxon>
        <taxon>Mollusca</taxon>
        <taxon>Bivalvia</taxon>
        <taxon>Autobranchia</taxon>
        <taxon>Heteroconchia</taxon>
        <taxon>Euheterodonta</taxon>
        <taxon>Imparidentia</taxon>
        <taxon>Neoheterodontei</taxon>
        <taxon>Myida</taxon>
        <taxon>Dreissenoidea</taxon>
        <taxon>Dreissenidae</taxon>
        <taxon>Dreissena</taxon>
    </lineage>
</organism>
<proteinExistence type="predicted"/>
<name>A0A9D4JVD8_DREPO</name>
<dbReference type="AlphaFoldDB" id="A0A9D4JVD8"/>
<evidence type="ECO:0000313" key="3">
    <source>
        <dbReference type="Proteomes" id="UP000828390"/>
    </source>
</evidence>
<dbReference type="Proteomes" id="UP000828390">
    <property type="component" value="Unassembled WGS sequence"/>
</dbReference>
<comment type="caution">
    <text evidence="2">The sequence shown here is derived from an EMBL/GenBank/DDBJ whole genome shotgun (WGS) entry which is preliminary data.</text>
</comment>
<evidence type="ECO:0000313" key="2">
    <source>
        <dbReference type="EMBL" id="KAH3821883.1"/>
    </source>
</evidence>
<dbReference type="EMBL" id="JAIWYP010000005">
    <property type="protein sequence ID" value="KAH3821883.1"/>
    <property type="molecule type" value="Genomic_DNA"/>
</dbReference>
<sequence>MVFGFEPGTLLVKGDSSDRGSIPGTIAYEASARCLSFRRSENLIRSFRRPRGSNHSSSTSPESFGSLDQSSRRLEFRLTVLVLKAMDPLLPSKGRIPVANLSLSVRTESYGFTQGLEPNSPPAYSATGCGNELRKQHFPLSSPEMRASLASYGCSGSSAAINPAFFGSGDKTTTVIRGIQAGIRYSLTGKVLRLGLKPKDPSFKKGGIRPGFPTGIRLNLNSCGDNVRSFDRSQDFKRSQGF</sequence>